<dbReference type="EMBL" id="QTQX01000044">
    <property type="protein sequence ID" value="RQT14199.1"/>
    <property type="molecule type" value="Genomic_DNA"/>
</dbReference>
<protein>
    <submittedName>
        <fullName evidence="1">Uncharacterized protein</fullName>
    </submittedName>
</protein>
<gene>
    <name evidence="1" type="ORF">DF037_38475</name>
</gene>
<comment type="caution">
    <text evidence="1">The sequence shown here is derived from an EMBL/GenBank/DDBJ whole genome shotgun (WGS) entry which is preliminary data.</text>
</comment>
<evidence type="ECO:0000313" key="2">
    <source>
        <dbReference type="Proteomes" id="UP000269271"/>
    </source>
</evidence>
<proteinExistence type="predicted"/>
<accession>A0A3N8R3S4</accession>
<evidence type="ECO:0000313" key="1">
    <source>
        <dbReference type="EMBL" id="RQT14199.1"/>
    </source>
</evidence>
<sequence>MRIRWLAAGLHGRIVLNPARAGPWRASPASGPPCAGRAAFLARPVNPHAGHLDERHTAR</sequence>
<dbReference type="Proteomes" id="UP000269271">
    <property type="component" value="Unassembled WGS sequence"/>
</dbReference>
<dbReference type="AlphaFoldDB" id="A0A3N8R3S4"/>
<organism evidence="1 2">
    <name type="scientific">Burkholderia contaminans</name>
    <dbReference type="NCBI Taxonomy" id="488447"/>
    <lineage>
        <taxon>Bacteria</taxon>
        <taxon>Pseudomonadati</taxon>
        <taxon>Pseudomonadota</taxon>
        <taxon>Betaproteobacteria</taxon>
        <taxon>Burkholderiales</taxon>
        <taxon>Burkholderiaceae</taxon>
        <taxon>Burkholderia</taxon>
        <taxon>Burkholderia cepacia complex</taxon>
    </lineage>
</organism>
<name>A0A3N8R3S4_9BURK</name>
<reference evidence="1 2" key="1">
    <citation type="submission" date="2018-08" db="EMBL/GenBank/DDBJ databases">
        <title>Comparative analysis of Burkholderia isolates from Puerto Rico.</title>
        <authorList>
            <person name="Hall C."/>
            <person name="Sahl J."/>
            <person name="Wagner D."/>
        </authorList>
    </citation>
    <scope>NUCLEOTIDE SEQUENCE [LARGE SCALE GENOMIC DNA]</scope>
    <source>
        <strain evidence="1 2">Bp9001</strain>
    </source>
</reference>